<proteinExistence type="predicted"/>
<name>A0A521BLJ9_9ACTN</name>
<evidence type="ECO:0000313" key="2">
    <source>
        <dbReference type="Proteomes" id="UP000317484"/>
    </source>
</evidence>
<dbReference type="Gene3D" id="2.40.350.10">
    <property type="entry name" value="SO1590-like"/>
    <property type="match status" value="1"/>
</dbReference>
<evidence type="ECO:0008006" key="3">
    <source>
        <dbReference type="Google" id="ProtNLM"/>
    </source>
</evidence>
<dbReference type="InterPro" id="IPR021607">
    <property type="entry name" value="DUF3224"/>
</dbReference>
<sequence length="132" mass="13291">MGTVVRIPFEVTGWEPEPLDLGGDGPVAFSRVTLRKTFSGPMTGGSVVAMTAAAVGETPAGYVAVEHVTGTLDGRAGSFVLQHSGVVDGTAQAARGVVLPGTATGELAGLRGTVELTHEADGAVLVLDYEVG</sequence>
<protein>
    <recommendedName>
        <fullName evidence="3">DUF3224 domain-containing protein</fullName>
    </recommendedName>
</protein>
<evidence type="ECO:0000313" key="1">
    <source>
        <dbReference type="EMBL" id="SMO48027.1"/>
    </source>
</evidence>
<dbReference type="InterPro" id="IPR023159">
    <property type="entry name" value="SO1590-like_sf"/>
</dbReference>
<reference evidence="1 2" key="1">
    <citation type="submission" date="2017-05" db="EMBL/GenBank/DDBJ databases">
        <authorList>
            <person name="Varghese N."/>
            <person name="Submissions S."/>
        </authorList>
    </citation>
    <scope>NUCLEOTIDE SEQUENCE [LARGE SCALE GENOMIC DNA]</scope>
    <source>
        <strain evidence="1 2">DSM 46834</strain>
    </source>
</reference>
<organism evidence="1 2">
    <name type="scientific">Geodermatophilus aquaeductus</name>
    <dbReference type="NCBI Taxonomy" id="1564161"/>
    <lineage>
        <taxon>Bacteria</taxon>
        <taxon>Bacillati</taxon>
        <taxon>Actinomycetota</taxon>
        <taxon>Actinomycetes</taxon>
        <taxon>Geodermatophilales</taxon>
        <taxon>Geodermatophilaceae</taxon>
        <taxon>Geodermatophilus</taxon>
    </lineage>
</organism>
<keyword evidence="2" id="KW-1185">Reference proteome</keyword>
<accession>A0A521BLJ9</accession>
<dbReference type="EMBL" id="FXTJ01000001">
    <property type="protein sequence ID" value="SMO48027.1"/>
    <property type="molecule type" value="Genomic_DNA"/>
</dbReference>
<dbReference type="SUPFAM" id="SSF159238">
    <property type="entry name" value="SO1590-like"/>
    <property type="match status" value="1"/>
</dbReference>
<dbReference type="Proteomes" id="UP000317484">
    <property type="component" value="Unassembled WGS sequence"/>
</dbReference>
<dbReference type="Pfam" id="PF11528">
    <property type="entry name" value="DUF3224"/>
    <property type="match status" value="1"/>
</dbReference>
<gene>
    <name evidence="1" type="ORF">SAMN06273567_101849</name>
</gene>
<dbReference type="RefSeq" id="WP_142457030.1">
    <property type="nucleotide sequence ID" value="NZ_FXTJ01000001.1"/>
</dbReference>
<dbReference type="AlphaFoldDB" id="A0A521BLJ9"/>